<organism evidence="1 2">
    <name type="scientific">Sulfurimonas aquatica</name>
    <dbReference type="NCBI Taxonomy" id="2672570"/>
    <lineage>
        <taxon>Bacteria</taxon>
        <taxon>Pseudomonadati</taxon>
        <taxon>Campylobacterota</taxon>
        <taxon>Epsilonproteobacteria</taxon>
        <taxon>Campylobacterales</taxon>
        <taxon>Sulfurimonadaceae</taxon>
        <taxon>Sulfurimonas</taxon>
    </lineage>
</organism>
<dbReference type="KEGG" id="saqt:GJV85_10940"/>
<gene>
    <name evidence="1" type="ORF">GJV85_10940</name>
</gene>
<dbReference type="EMBL" id="CP046072">
    <property type="protein sequence ID" value="QSZ42601.1"/>
    <property type="molecule type" value="Genomic_DNA"/>
</dbReference>
<sequence length="74" mass="8892">MSSKQQVELRREYWKDRKSDFVILLNNWLKHENKALSISVDILYDAYLGTGVEAFELSEYKYGKDLQKWFDNNL</sequence>
<reference evidence="1" key="2">
    <citation type="submission" date="2021-04" db="EMBL/GenBank/DDBJ databases">
        <title>Isolation and characterization of a novel species of the genus Sulfurimonas.</title>
        <authorList>
            <person name="Fukui M."/>
        </authorList>
    </citation>
    <scope>NUCLEOTIDE SEQUENCE</scope>
    <source>
        <strain evidence="1">H1576</strain>
    </source>
</reference>
<keyword evidence="2" id="KW-1185">Reference proteome</keyword>
<reference evidence="1" key="1">
    <citation type="submission" date="2019-11" db="EMBL/GenBank/DDBJ databases">
        <authorList>
            <person name="Kojima H."/>
        </authorList>
    </citation>
    <scope>NUCLEOTIDE SEQUENCE</scope>
    <source>
        <strain evidence="1">H1576</strain>
    </source>
</reference>
<evidence type="ECO:0000313" key="1">
    <source>
        <dbReference type="EMBL" id="QSZ42601.1"/>
    </source>
</evidence>
<dbReference type="AlphaFoldDB" id="A0A975B1N7"/>
<accession>A0A975B1N7</accession>
<protein>
    <submittedName>
        <fullName evidence="1">Uncharacterized protein</fullName>
    </submittedName>
</protein>
<evidence type="ECO:0000313" key="2">
    <source>
        <dbReference type="Proteomes" id="UP000671852"/>
    </source>
</evidence>
<dbReference type="RefSeq" id="WP_207561412.1">
    <property type="nucleotide sequence ID" value="NZ_CP046072.1"/>
</dbReference>
<name>A0A975B1N7_9BACT</name>
<dbReference type="Proteomes" id="UP000671852">
    <property type="component" value="Chromosome"/>
</dbReference>
<proteinExistence type="predicted"/>